<comment type="caution">
    <text evidence="1">The sequence shown here is derived from an EMBL/GenBank/DDBJ whole genome shotgun (WGS) entry which is preliminary data.</text>
</comment>
<accession>A0A0F9H049</accession>
<sequence>MSLKLLLYKIIFEEKAPKMGVVYLLAIGPENAKKMWIQDCINEFKIRYSRSTPLDVINVRLNWENRWMSTELIKGPFTNGFIIHNSCNIY</sequence>
<dbReference type="EMBL" id="LAZR01016455">
    <property type="protein sequence ID" value="KKM04430.1"/>
    <property type="molecule type" value="Genomic_DNA"/>
</dbReference>
<proteinExistence type="predicted"/>
<gene>
    <name evidence="1" type="ORF">LCGC14_1764340</name>
</gene>
<protein>
    <submittedName>
        <fullName evidence="1">Uncharacterized protein</fullName>
    </submittedName>
</protein>
<evidence type="ECO:0000313" key="1">
    <source>
        <dbReference type="EMBL" id="KKM04430.1"/>
    </source>
</evidence>
<dbReference type="AlphaFoldDB" id="A0A0F9H049"/>
<reference evidence="1" key="1">
    <citation type="journal article" date="2015" name="Nature">
        <title>Complex archaea that bridge the gap between prokaryotes and eukaryotes.</title>
        <authorList>
            <person name="Spang A."/>
            <person name="Saw J.H."/>
            <person name="Jorgensen S.L."/>
            <person name="Zaremba-Niedzwiedzka K."/>
            <person name="Martijn J."/>
            <person name="Lind A.E."/>
            <person name="van Eijk R."/>
            <person name="Schleper C."/>
            <person name="Guy L."/>
            <person name="Ettema T.J."/>
        </authorList>
    </citation>
    <scope>NUCLEOTIDE SEQUENCE</scope>
</reference>
<organism evidence="1">
    <name type="scientific">marine sediment metagenome</name>
    <dbReference type="NCBI Taxonomy" id="412755"/>
    <lineage>
        <taxon>unclassified sequences</taxon>
        <taxon>metagenomes</taxon>
        <taxon>ecological metagenomes</taxon>
    </lineage>
</organism>
<name>A0A0F9H049_9ZZZZ</name>